<evidence type="ECO:0000313" key="8">
    <source>
        <dbReference type="EMBL" id="HJA71093.1"/>
    </source>
</evidence>
<evidence type="ECO:0000256" key="6">
    <source>
        <dbReference type="HAMAP-Rule" id="MF_00337"/>
    </source>
</evidence>
<dbReference type="GO" id="GO:0005829">
    <property type="term" value="C:cytosol"/>
    <property type="evidence" value="ECO:0007669"/>
    <property type="project" value="TreeGrafter"/>
</dbReference>
<dbReference type="GO" id="GO:0006308">
    <property type="term" value="P:DNA catabolic process"/>
    <property type="evidence" value="ECO:0007669"/>
    <property type="project" value="UniProtKB-UniRule"/>
</dbReference>
<evidence type="ECO:0000313" key="9">
    <source>
        <dbReference type="Proteomes" id="UP000823900"/>
    </source>
</evidence>
<reference evidence="8" key="2">
    <citation type="submission" date="2021-04" db="EMBL/GenBank/DDBJ databases">
        <authorList>
            <person name="Gilroy R."/>
        </authorList>
    </citation>
    <scope>NUCLEOTIDE SEQUENCE</scope>
    <source>
        <strain evidence="8">CHK178-16964</strain>
    </source>
</reference>
<dbReference type="Pfam" id="PF02609">
    <property type="entry name" value="Exonuc_VII_S"/>
    <property type="match status" value="1"/>
</dbReference>
<dbReference type="GO" id="GO:0008855">
    <property type="term" value="F:exodeoxyribonuclease VII activity"/>
    <property type="evidence" value="ECO:0007669"/>
    <property type="project" value="UniProtKB-UniRule"/>
</dbReference>
<dbReference type="EMBL" id="DWZA01000053">
    <property type="protein sequence ID" value="HJA71093.1"/>
    <property type="molecule type" value="Genomic_DNA"/>
</dbReference>
<evidence type="ECO:0000256" key="7">
    <source>
        <dbReference type="SAM" id="MobiDB-lite"/>
    </source>
</evidence>
<comment type="function">
    <text evidence="6">Bidirectionally degrades single-stranded DNA into large acid-insoluble oligonucleotides, which are then degraded further into small acid-soluble oligonucleotides.</text>
</comment>
<dbReference type="AlphaFoldDB" id="A0A9D2KN00"/>
<keyword evidence="2 6" id="KW-0963">Cytoplasm</keyword>
<comment type="subcellular location">
    <subcellularLocation>
        <location evidence="6">Cytoplasm</location>
    </subcellularLocation>
</comment>
<dbReference type="GO" id="GO:0009318">
    <property type="term" value="C:exodeoxyribonuclease VII complex"/>
    <property type="evidence" value="ECO:0007669"/>
    <property type="project" value="UniProtKB-UniRule"/>
</dbReference>
<evidence type="ECO:0000256" key="1">
    <source>
        <dbReference type="ARBA" id="ARBA00009998"/>
    </source>
</evidence>
<dbReference type="NCBIfam" id="TIGR01280">
    <property type="entry name" value="xseB"/>
    <property type="match status" value="1"/>
</dbReference>
<dbReference type="HAMAP" id="MF_00337">
    <property type="entry name" value="Exonuc_7_S"/>
    <property type="match status" value="1"/>
</dbReference>
<comment type="caution">
    <text evidence="8">The sequence shown here is derived from an EMBL/GenBank/DDBJ whole genome shotgun (WGS) entry which is preliminary data.</text>
</comment>
<dbReference type="Proteomes" id="UP000823900">
    <property type="component" value="Unassembled WGS sequence"/>
</dbReference>
<protein>
    <recommendedName>
        <fullName evidence="6">Exodeoxyribonuclease 7 small subunit</fullName>
        <ecNumber evidence="6">3.1.11.6</ecNumber>
    </recommendedName>
    <alternativeName>
        <fullName evidence="6">Exodeoxyribonuclease VII small subunit</fullName>
        <shortName evidence="6">Exonuclease VII small subunit</shortName>
    </alternativeName>
</protein>
<comment type="catalytic activity">
    <reaction evidence="6">
        <text>Exonucleolytic cleavage in either 5'- to 3'- or 3'- to 5'-direction to yield nucleoside 5'-phosphates.</text>
        <dbReference type="EC" id="3.1.11.6"/>
    </reaction>
</comment>
<keyword evidence="4 6" id="KW-0378">Hydrolase</keyword>
<dbReference type="EC" id="3.1.11.6" evidence="6"/>
<reference evidence="8" key="1">
    <citation type="journal article" date="2021" name="PeerJ">
        <title>Extensive microbial diversity within the chicken gut microbiome revealed by metagenomics and culture.</title>
        <authorList>
            <person name="Gilroy R."/>
            <person name="Ravi A."/>
            <person name="Getino M."/>
            <person name="Pursley I."/>
            <person name="Horton D.L."/>
            <person name="Alikhan N.F."/>
            <person name="Baker D."/>
            <person name="Gharbi K."/>
            <person name="Hall N."/>
            <person name="Watson M."/>
            <person name="Adriaenssens E.M."/>
            <person name="Foster-Nyarko E."/>
            <person name="Jarju S."/>
            <person name="Secka A."/>
            <person name="Antonio M."/>
            <person name="Oren A."/>
            <person name="Chaudhuri R.R."/>
            <person name="La Ragione R."/>
            <person name="Hildebrand F."/>
            <person name="Pallen M.J."/>
        </authorList>
    </citation>
    <scope>NUCLEOTIDE SEQUENCE</scope>
    <source>
        <strain evidence="8">CHK178-16964</strain>
    </source>
</reference>
<dbReference type="InterPro" id="IPR003761">
    <property type="entry name" value="Exonuc_VII_S"/>
</dbReference>
<comment type="subunit">
    <text evidence="6">Heterooligomer composed of large and small subunits.</text>
</comment>
<evidence type="ECO:0000256" key="3">
    <source>
        <dbReference type="ARBA" id="ARBA00022722"/>
    </source>
</evidence>
<keyword evidence="5 6" id="KW-0269">Exonuclease</keyword>
<dbReference type="InterPro" id="IPR037004">
    <property type="entry name" value="Exonuc_VII_ssu_sf"/>
</dbReference>
<dbReference type="PANTHER" id="PTHR34137:SF1">
    <property type="entry name" value="EXODEOXYRIBONUCLEASE 7 SMALL SUBUNIT"/>
    <property type="match status" value="1"/>
</dbReference>
<evidence type="ECO:0000256" key="4">
    <source>
        <dbReference type="ARBA" id="ARBA00022801"/>
    </source>
</evidence>
<evidence type="ECO:0000256" key="2">
    <source>
        <dbReference type="ARBA" id="ARBA00022490"/>
    </source>
</evidence>
<name>A0A9D2KN00_9FIRM</name>
<proteinExistence type="inferred from homology"/>
<comment type="similarity">
    <text evidence="1 6">Belongs to the XseB family.</text>
</comment>
<keyword evidence="3 6" id="KW-0540">Nuclease</keyword>
<dbReference type="SUPFAM" id="SSF116842">
    <property type="entry name" value="XseB-like"/>
    <property type="match status" value="1"/>
</dbReference>
<organism evidence="8 9">
    <name type="scientific">Candidatus Lachnoclostridium stercoravium</name>
    <dbReference type="NCBI Taxonomy" id="2838633"/>
    <lineage>
        <taxon>Bacteria</taxon>
        <taxon>Bacillati</taxon>
        <taxon>Bacillota</taxon>
        <taxon>Clostridia</taxon>
        <taxon>Lachnospirales</taxon>
        <taxon>Lachnospiraceae</taxon>
    </lineage>
</organism>
<sequence length="83" mass="9886">MADKKKEELTEEKREEGLEAGKTIEETFERLEELLNKMEDGNCSLEESFRYYEAGIKMIRSCYEKIDEVEKKLIVLNEEDMEQ</sequence>
<accession>A0A9D2KN00</accession>
<dbReference type="Gene3D" id="1.10.287.1040">
    <property type="entry name" value="Exonuclease VII, small subunit"/>
    <property type="match status" value="1"/>
</dbReference>
<feature type="region of interest" description="Disordered" evidence="7">
    <location>
        <begin position="1"/>
        <end position="22"/>
    </location>
</feature>
<gene>
    <name evidence="6 8" type="primary">xseB</name>
    <name evidence="8" type="ORF">IAA07_05855</name>
</gene>
<dbReference type="PANTHER" id="PTHR34137">
    <property type="entry name" value="EXODEOXYRIBONUCLEASE 7 SMALL SUBUNIT"/>
    <property type="match status" value="1"/>
</dbReference>
<evidence type="ECO:0000256" key="5">
    <source>
        <dbReference type="ARBA" id="ARBA00022839"/>
    </source>
</evidence>